<name>A0A367XPC7_9ASCO</name>
<dbReference type="SUPFAM" id="SSF50978">
    <property type="entry name" value="WD40 repeat-like"/>
    <property type="match status" value="1"/>
</dbReference>
<dbReference type="InterPro" id="IPR004871">
    <property type="entry name" value="RSE1/DDB1/CPSF1_C"/>
</dbReference>
<dbReference type="STRING" id="5486.A0A367XPC7"/>
<dbReference type="InterPro" id="IPR018846">
    <property type="entry name" value="Beta-prop_RSE1/DDB1/CPSF1_1st"/>
</dbReference>
<comment type="similarity">
    <text evidence="6">Belongs to the RSE1 family.</text>
</comment>
<accession>A0A367XPC7</accession>
<dbReference type="GO" id="GO:0008380">
    <property type="term" value="P:RNA splicing"/>
    <property type="evidence" value="ECO:0007669"/>
    <property type="project" value="UniProtKB-KW"/>
</dbReference>
<dbReference type="InterPro" id="IPR058543">
    <property type="entry name" value="Beta-prop_RSE1/DDB1/CPSF1_2nd"/>
</dbReference>
<dbReference type="Gene3D" id="2.130.10.10">
    <property type="entry name" value="YVTN repeat-like/Quinoprotein amine dehydrogenase"/>
    <property type="match status" value="3"/>
</dbReference>
<dbReference type="GO" id="GO:0005681">
    <property type="term" value="C:spliceosomal complex"/>
    <property type="evidence" value="ECO:0007669"/>
    <property type="project" value="UniProtKB-KW"/>
</dbReference>
<dbReference type="GO" id="GO:0006397">
    <property type="term" value="P:mRNA processing"/>
    <property type="evidence" value="ECO:0007669"/>
    <property type="project" value="UniProtKB-KW"/>
</dbReference>
<evidence type="ECO:0000259" key="10">
    <source>
        <dbReference type="Pfam" id="PF23726"/>
    </source>
</evidence>
<evidence type="ECO:0000256" key="7">
    <source>
        <dbReference type="SAM" id="Coils"/>
    </source>
</evidence>
<evidence type="ECO:0000256" key="5">
    <source>
        <dbReference type="ARBA" id="ARBA00023242"/>
    </source>
</evidence>
<dbReference type="Pfam" id="PF03178">
    <property type="entry name" value="CPSF_A"/>
    <property type="match status" value="1"/>
</dbReference>
<feature type="domain" description="RSE1/DDB1/CPSF1 C-terminal" evidence="8">
    <location>
        <begin position="831"/>
        <end position="1146"/>
    </location>
</feature>
<dbReference type="InterPro" id="IPR036322">
    <property type="entry name" value="WD40_repeat_dom_sf"/>
</dbReference>
<feature type="domain" description="RSE1/DDB1/CPSF1 first beta-propeller" evidence="9">
    <location>
        <begin position="23"/>
        <end position="400"/>
    </location>
</feature>
<evidence type="ECO:0000259" key="8">
    <source>
        <dbReference type="Pfam" id="PF03178"/>
    </source>
</evidence>
<dbReference type="FunFam" id="2.130.10.10:FF:000031">
    <property type="entry name" value="Splicing factor 3b subunit 3"/>
    <property type="match status" value="1"/>
</dbReference>
<keyword evidence="12" id="KW-1185">Reference proteome</keyword>
<dbReference type="Pfam" id="PF23726">
    <property type="entry name" value="Beta-prop_RSE1_2nd"/>
    <property type="match status" value="1"/>
</dbReference>
<keyword evidence="4" id="KW-0508">mRNA splicing</keyword>
<evidence type="ECO:0000256" key="6">
    <source>
        <dbReference type="ARBA" id="ARBA00038266"/>
    </source>
</evidence>
<keyword evidence="7" id="KW-0175">Coiled coil</keyword>
<dbReference type="PANTHER" id="PTHR10644">
    <property type="entry name" value="DNA REPAIR/RNA PROCESSING CPSF FAMILY"/>
    <property type="match status" value="1"/>
</dbReference>
<evidence type="ECO:0000256" key="4">
    <source>
        <dbReference type="ARBA" id="ARBA00023187"/>
    </source>
</evidence>
<reference evidence="11 12" key="1">
    <citation type="submission" date="2018-06" db="EMBL/GenBank/DDBJ databases">
        <title>Whole genome sequencing of Candida tropicalis (genome annotated by CSBL at Korea University).</title>
        <authorList>
            <person name="Ahn J."/>
        </authorList>
    </citation>
    <scope>NUCLEOTIDE SEQUENCE [LARGE SCALE GENOMIC DNA]</scope>
    <source>
        <strain evidence="11 12">ATCC 20962</strain>
    </source>
</reference>
<comment type="subcellular location">
    <subcellularLocation>
        <location evidence="1">Nucleus</location>
    </subcellularLocation>
</comment>
<dbReference type="EMBL" id="QLNQ01000030">
    <property type="protein sequence ID" value="RCK55485.1"/>
    <property type="molecule type" value="Genomic_DNA"/>
</dbReference>
<evidence type="ECO:0000256" key="3">
    <source>
        <dbReference type="ARBA" id="ARBA00022728"/>
    </source>
</evidence>
<keyword evidence="3" id="KW-0747">Spliceosome</keyword>
<sequence>MLINDDALYLYNLTLKPGSHYAQSIVGQFYNTPEGKKKSQQLVLVSPATLQLFEIHPESGKLQLKASQKLLGTVNKAEKITIEEGHDSLVVSSDSGNLSILEYSTKDEKFVSNVQEPMTKNGWSKTYVGEYLAVDPENRCVLVSAMERNKLIYKIESKELSSPLESSIKGLLTLDIVLLNTDHGNPLFGALEINPDKEVVLNYYELDRGLNHIVKKRPAVAEKIPSDANHLISLPGHIGGMLVCGTNWLFYERIDSSQRIYLPLPRRKGNQDSIIVNHVTHILKKQKFFILLQNTLGDLFKLVIDYDSDRGIIKDITITYFDTILPCLSLNIFKSGFLFANVLNNNRLLYQFEKLGDDLTEKDLVIRSSDYQDLKSMIKPAKPTTFDLKSLSNLALVDTLETLSPILDSKSVDSKLVTLSSHSYLKTVTHGIPTTTMVESPLPVIPTDIFTTKLSSDAANDEYLVISSSLSSKTVVLSIGEVVEDVEDSEFVLDQPTVAVQQVGKHSVVQIYTNGIKHVRQVKGEKKTTDWLPPAGITITHAATNNQQVLIALSNLEMVYFEVDPLDDQLVEYQERLELSTAVTSMAIEQSENPLTRSPFAIIGCSDETIQVVSLKQQNCLGVQSIQALSSNCSSLKMAKHDKDLMVHIGMNNGVYARIKIDPANGKLFDSRSKYLGSKPVHLSIVKLPNGVSGILAISSKPWVIYFYKNEFKTTPLLDVSVTDGCSFVSEDIGGEAIVGISGNDLVIFSIGDEENEGSFDLLQDFTIAKTKLRYTPRKLLTHDDRLFVTETEYNTKGPYKSSINGDAKDTVDEEYYEAFGYERKAKSWSSCVQVLSAKDLETVLQTIEFKSNESIVSATVVTFDKNSTYLIVGVTTDQTFLPNSHGKSYLFTFKESKNKTLQFIHKTEVEEIPHVATSFQNKLLVASKNVIRLYELGQKQLLKKSTTVINFLANIIKIIPQSNRIIISDSHSSSIVFAKYDVSENQFVAIADDIVKRQVVSMFELDADTILTSDKFGNVSVSRLNEHISRQIDEDWTILKSSESVLNSCPFKLTNMADIYLGETVTSFQFTDDEDKNSVLYCGIFGTLGALTPLVSKSEVELLINLQLEMRKVGGNELGKDHLKFRSYYNPVKNIIDGDLLEKFHELSRAAKQDVAKTLNKNINDIEKKLVDLRNRSFVSIG</sequence>
<dbReference type="Pfam" id="PF10433">
    <property type="entry name" value="Beta-prop_RSE1_1st"/>
    <property type="match status" value="1"/>
</dbReference>
<evidence type="ECO:0000259" key="9">
    <source>
        <dbReference type="Pfam" id="PF10433"/>
    </source>
</evidence>
<evidence type="ECO:0000256" key="2">
    <source>
        <dbReference type="ARBA" id="ARBA00022664"/>
    </source>
</evidence>
<organism evidence="11 12">
    <name type="scientific">Candida viswanathii</name>
    <dbReference type="NCBI Taxonomy" id="5486"/>
    <lineage>
        <taxon>Eukaryota</taxon>
        <taxon>Fungi</taxon>
        <taxon>Dikarya</taxon>
        <taxon>Ascomycota</taxon>
        <taxon>Saccharomycotina</taxon>
        <taxon>Pichiomycetes</taxon>
        <taxon>Debaryomycetaceae</taxon>
        <taxon>Candida/Lodderomyces clade</taxon>
        <taxon>Candida</taxon>
    </lineage>
</organism>
<keyword evidence="5" id="KW-0539">Nucleus</keyword>
<feature type="coiled-coil region" evidence="7">
    <location>
        <begin position="1150"/>
        <end position="1177"/>
    </location>
</feature>
<dbReference type="InterPro" id="IPR050358">
    <property type="entry name" value="RSE1/DDB1/CFT1"/>
</dbReference>
<dbReference type="InterPro" id="IPR015943">
    <property type="entry name" value="WD40/YVTN_repeat-like_dom_sf"/>
</dbReference>
<dbReference type="OrthoDB" id="436637at2759"/>
<gene>
    <name evidence="11" type="primary">RSE1_1</name>
    <name evidence="11" type="ORF">Cantr_04733</name>
</gene>
<proteinExistence type="inferred from homology"/>
<evidence type="ECO:0000313" key="12">
    <source>
        <dbReference type="Proteomes" id="UP000253472"/>
    </source>
</evidence>
<protein>
    <submittedName>
        <fullName evidence="11">Pre-mRNA-splicing factor RSE1</fullName>
    </submittedName>
</protein>
<keyword evidence="2" id="KW-0507">mRNA processing</keyword>
<dbReference type="Gene3D" id="1.10.150.910">
    <property type="match status" value="1"/>
</dbReference>
<evidence type="ECO:0000256" key="1">
    <source>
        <dbReference type="ARBA" id="ARBA00004123"/>
    </source>
</evidence>
<dbReference type="AlphaFoldDB" id="A0A367XPC7"/>
<evidence type="ECO:0000313" key="11">
    <source>
        <dbReference type="EMBL" id="RCK55485.1"/>
    </source>
</evidence>
<dbReference type="Proteomes" id="UP000253472">
    <property type="component" value="Unassembled WGS sequence"/>
</dbReference>
<comment type="caution">
    <text evidence="11">The sequence shown here is derived from an EMBL/GenBank/DDBJ whole genome shotgun (WGS) entry which is preliminary data.</text>
</comment>
<feature type="domain" description="RSE1/DDB1/CPSF1 second beta-propeller" evidence="10">
    <location>
        <begin position="435"/>
        <end position="751"/>
    </location>
</feature>
<dbReference type="GO" id="GO:0003676">
    <property type="term" value="F:nucleic acid binding"/>
    <property type="evidence" value="ECO:0007669"/>
    <property type="project" value="InterPro"/>
</dbReference>